<evidence type="ECO:0000256" key="1">
    <source>
        <dbReference type="ARBA" id="ARBA00023015"/>
    </source>
</evidence>
<evidence type="ECO:0000256" key="2">
    <source>
        <dbReference type="ARBA" id="ARBA00023163"/>
    </source>
</evidence>
<feature type="domain" description="Putative zinc-finger" evidence="5">
    <location>
        <begin position="9"/>
        <end position="38"/>
    </location>
</feature>
<keyword evidence="7" id="KW-1185">Reference proteome</keyword>
<feature type="transmembrane region" description="Helical" evidence="4">
    <location>
        <begin position="192"/>
        <end position="210"/>
    </location>
</feature>
<sequence length="361" mass="35629">MTGWHAPDDLVTRYADGSLAETDAWSLEKHLERCGRCAARVSHAVRAGAAGPALTEVRDAVLAAVLDMPPAAAPVPAARSGTDRAAVPTAPAARARTTPAALPAAPSAQAHTTPAATAPAGPAGPASAAAAVPVRTPAAAARAPRAFGGRLTRILWAAGPAVRGTWTGAVLLVALGAVALAYGGGWAGARPLLLALAPVVPVAGVALSYGRHADPLHEIAASAPSGGLRLLLTRTAAVLVVSAPSLTVAGLLLPSSGPRLPAGPATAGWLLPGLALTLASLVLSGYLGCRTATAVVGGGWLLAVSAPLLASAGTGLTAGLTEQLSLYFTGAPSQGGWAAATVLCALLLAARRTAYDRLETM</sequence>
<evidence type="ECO:0000256" key="3">
    <source>
        <dbReference type="SAM" id="MobiDB-lite"/>
    </source>
</evidence>
<feature type="transmembrane region" description="Helical" evidence="4">
    <location>
        <begin position="299"/>
        <end position="320"/>
    </location>
</feature>
<keyword evidence="2" id="KW-0804">Transcription</keyword>
<keyword evidence="1" id="KW-0805">Transcription regulation</keyword>
<organism evidence="6 7">
    <name type="scientific">Streptomyces triticiradicis</name>
    <dbReference type="NCBI Taxonomy" id="2651189"/>
    <lineage>
        <taxon>Bacteria</taxon>
        <taxon>Bacillati</taxon>
        <taxon>Actinomycetota</taxon>
        <taxon>Actinomycetes</taxon>
        <taxon>Kitasatosporales</taxon>
        <taxon>Streptomycetaceae</taxon>
        <taxon>Streptomyces</taxon>
    </lineage>
</organism>
<dbReference type="InterPro" id="IPR027383">
    <property type="entry name" value="Znf_put"/>
</dbReference>
<reference evidence="6 7" key="1">
    <citation type="submission" date="2019-09" db="EMBL/GenBank/DDBJ databases">
        <title>Isolation and identification of active actinomycetes.</title>
        <authorList>
            <person name="Yu Z."/>
            <person name="Han C."/>
            <person name="Yu B."/>
        </authorList>
    </citation>
    <scope>NUCLEOTIDE SEQUENCE [LARGE SCALE GENOMIC DNA]</scope>
    <source>
        <strain evidence="6 7">NEAU-H2</strain>
    </source>
</reference>
<dbReference type="RefSeq" id="WP_151471500.1">
    <property type="nucleotide sequence ID" value="NZ_WBKG01000021.1"/>
</dbReference>
<feature type="transmembrane region" description="Helical" evidence="4">
    <location>
        <begin position="326"/>
        <end position="349"/>
    </location>
</feature>
<protein>
    <submittedName>
        <fullName evidence="6">Zf-HC2 domain-containing protein</fullName>
    </submittedName>
</protein>
<dbReference type="Gene3D" id="1.10.10.1320">
    <property type="entry name" value="Anti-sigma factor, zinc-finger domain"/>
    <property type="match status" value="1"/>
</dbReference>
<evidence type="ECO:0000259" key="5">
    <source>
        <dbReference type="Pfam" id="PF13490"/>
    </source>
</evidence>
<proteinExistence type="predicted"/>
<evidence type="ECO:0000256" key="4">
    <source>
        <dbReference type="SAM" id="Phobius"/>
    </source>
</evidence>
<accession>A0A7J5DBI0</accession>
<evidence type="ECO:0000313" key="6">
    <source>
        <dbReference type="EMBL" id="KAB1986182.1"/>
    </source>
</evidence>
<keyword evidence="4" id="KW-0472">Membrane</keyword>
<gene>
    <name evidence="6" type="ORF">F8144_24060</name>
</gene>
<feature type="transmembrane region" description="Helical" evidence="4">
    <location>
        <begin position="231"/>
        <end position="253"/>
    </location>
</feature>
<dbReference type="AlphaFoldDB" id="A0A7J5DBI0"/>
<keyword evidence="4" id="KW-1133">Transmembrane helix</keyword>
<feature type="region of interest" description="Disordered" evidence="3">
    <location>
        <begin position="73"/>
        <end position="127"/>
    </location>
</feature>
<feature type="transmembrane region" description="Helical" evidence="4">
    <location>
        <begin position="166"/>
        <end position="186"/>
    </location>
</feature>
<feature type="transmembrane region" description="Helical" evidence="4">
    <location>
        <begin position="265"/>
        <end position="287"/>
    </location>
</feature>
<name>A0A7J5DBI0_9ACTN</name>
<dbReference type="EMBL" id="WBKG01000021">
    <property type="protein sequence ID" value="KAB1986182.1"/>
    <property type="molecule type" value="Genomic_DNA"/>
</dbReference>
<keyword evidence="4" id="KW-0812">Transmembrane</keyword>
<comment type="caution">
    <text evidence="6">The sequence shown here is derived from an EMBL/GenBank/DDBJ whole genome shotgun (WGS) entry which is preliminary data.</text>
</comment>
<evidence type="ECO:0000313" key="7">
    <source>
        <dbReference type="Proteomes" id="UP000442990"/>
    </source>
</evidence>
<dbReference type="Pfam" id="PF13490">
    <property type="entry name" value="zf-HC2"/>
    <property type="match status" value="1"/>
</dbReference>
<dbReference type="InterPro" id="IPR041916">
    <property type="entry name" value="Anti_sigma_zinc_sf"/>
</dbReference>
<dbReference type="Proteomes" id="UP000442990">
    <property type="component" value="Unassembled WGS sequence"/>
</dbReference>